<proteinExistence type="inferred from homology"/>
<dbReference type="Proteomes" id="UP000743370">
    <property type="component" value="Unassembled WGS sequence"/>
</dbReference>
<dbReference type="GO" id="GO:0005829">
    <property type="term" value="C:cytosol"/>
    <property type="evidence" value="ECO:0007669"/>
    <property type="project" value="TreeGrafter"/>
</dbReference>
<name>A0A8T0LBN7_PHAAN</name>
<sequence>MWIHHVLEHKGVLQDELSLSHPGIIVVDPVRNIVEGPLSKSSSMELQPESPTGRNDSPGSSPRFSKHIIDTAAPIESVKDAVSKFGGRVDWKSRRTQSLVEERSKILEDFRREETVEELENTKKLTEELRRNLETVERDEFLAKEEAERVLLKIEEMEQSIVSEASIEAKAEVEAEKALLKEALSELEFVKKELDSLRKEYASMVSGRDTAINNAEETVAASNQIEKAVQDLTAELIATKEALKSSRAAHLEAEEQTLGVADEEILNLKQELEQAEEELQRLNEKVFSVRLLKSKLESASSLLLDLKAEMATYMESKDNEECYKQQKEELGELKKNIEKATSDVKSLREACMSLNSKLEEEKSVLVTLKQSEEMASTAVLDLQTELEKSKTAAIFLEMKEHEAREMMSELPKKLQKAAEEADEAKSLAQAAEEELLEAQKEVEEVKSRSSTLENSLVAAQKEIEAAKVAEMLARDAISALEKSESTKNSNENSSSSMVTLTLDEYHELSTQAYKAEEQANARIEAANAQIKLARECEYRSLERLEELNEELSLRKESLNIATGNAEKAAGEKLAVEHELRTWLVDQESPKEHTAAEIEPVHESLSPKEAVPSNSTEDGSSSYKNKKKKKKSLFPSKVVMFFAKKKTHPTK</sequence>
<organism evidence="5 6">
    <name type="scientific">Phaseolus angularis</name>
    <name type="common">Azuki bean</name>
    <name type="synonym">Vigna angularis</name>
    <dbReference type="NCBI Taxonomy" id="3914"/>
    <lineage>
        <taxon>Eukaryota</taxon>
        <taxon>Viridiplantae</taxon>
        <taxon>Streptophyta</taxon>
        <taxon>Embryophyta</taxon>
        <taxon>Tracheophyta</taxon>
        <taxon>Spermatophyta</taxon>
        <taxon>Magnoliopsida</taxon>
        <taxon>eudicotyledons</taxon>
        <taxon>Gunneridae</taxon>
        <taxon>Pentapetalae</taxon>
        <taxon>rosids</taxon>
        <taxon>fabids</taxon>
        <taxon>Fabales</taxon>
        <taxon>Fabaceae</taxon>
        <taxon>Papilionoideae</taxon>
        <taxon>50 kb inversion clade</taxon>
        <taxon>NPAAA clade</taxon>
        <taxon>indigoferoid/millettioid clade</taxon>
        <taxon>Phaseoleae</taxon>
        <taxon>Vigna</taxon>
    </lineage>
</organism>
<feature type="compositionally biased region" description="Polar residues" evidence="4">
    <location>
        <begin position="39"/>
        <end position="63"/>
    </location>
</feature>
<dbReference type="PANTHER" id="PTHR32054:SF46">
    <property type="entry name" value="WEB FAMILY PROTEIN-RELATED"/>
    <property type="match status" value="1"/>
</dbReference>
<feature type="coiled-coil region" evidence="3">
    <location>
        <begin position="170"/>
        <end position="200"/>
    </location>
</feature>
<evidence type="ECO:0000256" key="2">
    <source>
        <dbReference type="ARBA" id="ARBA00023054"/>
    </source>
</evidence>
<dbReference type="PANTHER" id="PTHR32054">
    <property type="entry name" value="HEAVY CHAIN, PUTATIVE, EXPRESSED-RELATED-RELATED"/>
    <property type="match status" value="1"/>
</dbReference>
<dbReference type="AlphaFoldDB" id="A0A8T0LBN7"/>
<feature type="coiled-coil region" evidence="3">
    <location>
        <begin position="516"/>
        <end position="561"/>
    </location>
</feature>
<evidence type="ECO:0000256" key="3">
    <source>
        <dbReference type="SAM" id="Coils"/>
    </source>
</evidence>
<feature type="coiled-coil region" evidence="3">
    <location>
        <begin position="112"/>
        <end position="139"/>
    </location>
</feature>
<evidence type="ECO:0000256" key="1">
    <source>
        <dbReference type="ARBA" id="ARBA00005485"/>
    </source>
</evidence>
<accession>A0A8T0LBN7</accession>
<dbReference type="InterPro" id="IPR008545">
    <property type="entry name" value="Web"/>
</dbReference>
<feature type="region of interest" description="Disordered" evidence="4">
    <location>
        <begin position="39"/>
        <end position="65"/>
    </location>
</feature>
<dbReference type="Pfam" id="PF05701">
    <property type="entry name" value="WEMBL"/>
    <property type="match status" value="2"/>
</dbReference>
<evidence type="ECO:0000313" key="5">
    <source>
        <dbReference type="EMBL" id="KAG2408921.1"/>
    </source>
</evidence>
<evidence type="ECO:0000313" key="6">
    <source>
        <dbReference type="Proteomes" id="UP000743370"/>
    </source>
</evidence>
<feature type="coiled-coil region" evidence="3">
    <location>
        <begin position="414"/>
        <end position="469"/>
    </location>
</feature>
<reference evidence="5 6" key="1">
    <citation type="submission" date="2020-05" db="EMBL/GenBank/DDBJ databases">
        <title>Vigna angularis (adzuki bean) Var. LongXiaoDou No. 4 denovo assembly.</title>
        <authorList>
            <person name="Xiang H."/>
        </authorList>
    </citation>
    <scope>NUCLEOTIDE SEQUENCE [LARGE SCALE GENOMIC DNA]</scope>
    <source>
        <tissue evidence="5">Leaf</tissue>
    </source>
</reference>
<protein>
    <submittedName>
        <fullName evidence="5">Protein WEAK CHLOROPLAST MOVEMENT UNDER BLUE LIGHT-like 2</fullName>
    </submittedName>
</protein>
<feature type="region of interest" description="Disordered" evidence="4">
    <location>
        <begin position="584"/>
        <end position="630"/>
    </location>
</feature>
<dbReference type="GO" id="GO:0009904">
    <property type="term" value="P:chloroplast accumulation movement"/>
    <property type="evidence" value="ECO:0007669"/>
    <property type="project" value="TreeGrafter"/>
</dbReference>
<keyword evidence="2 3" id="KW-0175">Coiled coil</keyword>
<gene>
    <name evidence="5" type="ORF">HKW66_Vig0037430</name>
</gene>
<dbReference type="GO" id="GO:0009903">
    <property type="term" value="P:chloroplast avoidance movement"/>
    <property type="evidence" value="ECO:0007669"/>
    <property type="project" value="TreeGrafter"/>
</dbReference>
<comment type="caution">
    <text evidence="5">The sequence shown here is derived from an EMBL/GenBank/DDBJ whole genome shotgun (WGS) entry which is preliminary data.</text>
</comment>
<evidence type="ECO:0000256" key="4">
    <source>
        <dbReference type="SAM" id="MobiDB-lite"/>
    </source>
</evidence>
<feature type="compositionally biased region" description="Basic and acidic residues" evidence="4">
    <location>
        <begin position="587"/>
        <end position="605"/>
    </location>
</feature>
<dbReference type="EMBL" id="JABFOF010000001">
    <property type="protein sequence ID" value="KAG2408921.1"/>
    <property type="molecule type" value="Genomic_DNA"/>
</dbReference>
<comment type="similarity">
    <text evidence="1">Belongs to the WEB family.</text>
</comment>
<feature type="coiled-coil region" evidence="3">
    <location>
        <begin position="251"/>
        <end position="364"/>
    </location>
</feature>